<feature type="compositionally biased region" description="Low complexity" evidence="3">
    <location>
        <begin position="1828"/>
        <end position="1839"/>
    </location>
</feature>
<evidence type="ECO:0000256" key="3">
    <source>
        <dbReference type="SAM" id="MobiDB-lite"/>
    </source>
</evidence>
<feature type="compositionally biased region" description="Low complexity" evidence="3">
    <location>
        <begin position="1594"/>
        <end position="1608"/>
    </location>
</feature>
<dbReference type="PhylomeDB" id="B4JK80"/>
<evidence type="ECO:0000256" key="2">
    <source>
        <dbReference type="ARBA" id="ARBA00023242"/>
    </source>
</evidence>
<dbReference type="EMBL" id="CH916370">
    <property type="protein sequence ID" value="EDV99982.1"/>
    <property type="molecule type" value="Genomic_DNA"/>
</dbReference>
<reference evidence="5 6" key="1">
    <citation type="journal article" date="2007" name="Nature">
        <title>Evolution of genes and genomes on the Drosophila phylogeny.</title>
        <authorList>
            <consortium name="Drosophila 12 Genomes Consortium"/>
            <person name="Clark A.G."/>
            <person name="Eisen M.B."/>
            <person name="Smith D.R."/>
            <person name="Bergman C.M."/>
            <person name="Oliver B."/>
            <person name="Markow T.A."/>
            <person name="Kaufman T.C."/>
            <person name="Kellis M."/>
            <person name="Gelbart W."/>
            <person name="Iyer V.N."/>
            <person name="Pollard D.A."/>
            <person name="Sackton T.B."/>
            <person name="Larracuente A.M."/>
            <person name="Singh N.D."/>
            <person name="Abad J.P."/>
            <person name="Abt D.N."/>
            <person name="Adryan B."/>
            <person name="Aguade M."/>
            <person name="Akashi H."/>
            <person name="Anderson W.W."/>
            <person name="Aquadro C.F."/>
            <person name="Ardell D.H."/>
            <person name="Arguello R."/>
            <person name="Artieri C.G."/>
            <person name="Barbash D.A."/>
            <person name="Barker D."/>
            <person name="Barsanti P."/>
            <person name="Batterham P."/>
            <person name="Batzoglou S."/>
            <person name="Begun D."/>
            <person name="Bhutkar A."/>
            <person name="Blanco E."/>
            <person name="Bosak S.A."/>
            <person name="Bradley R.K."/>
            <person name="Brand A.D."/>
            <person name="Brent M.R."/>
            <person name="Brooks A.N."/>
            <person name="Brown R.H."/>
            <person name="Butlin R.K."/>
            <person name="Caggese C."/>
            <person name="Calvi B.R."/>
            <person name="Bernardo de Carvalho A."/>
            <person name="Caspi A."/>
            <person name="Castrezana S."/>
            <person name="Celniker S.E."/>
            <person name="Chang J.L."/>
            <person name="Chapple C."/>
            <person name="Chatterji S."/>
            <person name="Chinwalla A."/>
            <person name="Civetta A."/>
            <person name="Clifton S.W."/>
            <person name="Comeron J.M."/>
            <person name="Costello J.C."/>
            <person name="Coyne J.A."/>
            <person name="Daub J."/>
            <person name="David R.G."/>
            <person name="Delcher A.L."/>
            <person name="Delehaunty K."/>
            <person name="Do C.B."/>
            <person name="Ebling H."/>
            <person name="Edwards K."/>
            <person name="Eickbush T."/>
            <person name="Evans J.D."/>
            <person name="Filipski A."/>
            <person name="Findeiss S."/>
            <person name="Freyhult E."/>
            <person name="Fulton L."/>
            <person name="Fulton R."/>
            <person name="Garcia A.C."/>
            <person name="Gardiner A."/>
            <person name="Garfield D.A."/>
            <person name="Garvin B.E."/>
            <person name="Gibson G."/>
            <person name="Gilbert D."/>
            <person name="Gnerre S."/>
            <person name="Godfrey J."/>
            <person name="Good R."/>
            <person name="Gotea V."/>
            <person name="Gravely B."/>
            <person name="Greenberg A.J."/>
            <person name="Griffiths-Jones S."/>
            <person name="Gross S."/>
            <person name="Guigo R."/>
            <person name="Gustafson E.A."/>
            <person name="Haerty W."/>
            <person name="Hahn M.W."/>
            <person name="Halligan D.L."/>
            <person name="Halpern A.L."/>
            <person name="Halter G.M."/>
            <person name="Han M.V."/>
            <person name="Heger A."/>
            <person name="Hillier L."/>
            <person name="Hinrichs A.S."/>
            <person name="Holmes I."/>
            <person name="Hoskins R.A."/>
            <person name="Hubisz M.J."/>
            <person name="Hultmark D."/>
            <person name="Huntley M.A."/>
            <person name="Jaffe D.B."/>
            <person name="Jagadeeshan S."/>
            <person name="Jeck W.R."/>
            <person name="Johnson J."/>
            <person name="Jones C.D."/>
            <person name="Jordan W.C."/>
            <person name="Karpen G.H."/>
            <person name="Kataoka E."/>
            <person name="Keightley P.D."/>
            <person name="Kheradpour P."/>
            <person name="Kirkness E.F."/>
            <person name="Koerich L.B."/>
            <person name="Kristiansen K."/>
            <person name="Kudrna D."/>
            <person name="Kulathinal R.J."/>
            <person name="Kumar S."/>
            <person name="Kwok R."/>
            <person name="Lander E."/>
            <person name="Langley C.H."/>
            <person name="Lapoint R."/>
            <person name="Lazzaro B.P."/>
            <person name="Lee S.J."/>
            <person name="Levesque L."/>
            <person name="Li R."/>
            <person name="Lin C.F."/>
            <person name="Lin M.F."/>
            <person name="Lindblad-Toh K."/>
            <person name="Llopart A."/>
            <person name="Long M."/>
            <person name="Low L."/>
            <person name="Lozovsky E."/>
            <person name="Lu J."/>
            <person name="Luo M."/>
            <person name="Machado C.A."/>
            <person name="Makalowski W."/>
            <person name="Marzo M."/>
            <person name="Matsuda M."/>
            <person name="Matzkin L."/>
            <person name="McAllister B."/>
            <person name="McBride C.S."/>
            <person name="McKernan B."/>
            <person name="McKernan K."/>
            <person name="Mendez-Lago M."/>
            <person name="Minx P."/>
            <person name="Mollenhauer M.U."/>
            <person name="Montooth K."/>
            <person name="Mount S.M."/>
            <person name="Mu X."/>
            <person name="Myers E."/>
            <person name="Negre B."/>
            <person name="Newfeld S."/>
            <person name="Nielsen R."/>
            <person name="Noor M.A."/>
            <person name="O'Grady P."/>
            <person name="Pachter L."/>
            <person name="Papaceit M."/>
            <person name="Parisi M.J."/>
            <person name="Parisi M."/>
            <person name="Parts L."/>
            <person name="Pedersen J.S."/>
            <person name="Pesole G."/>
            <person name="Phillippy A.M."/>
            <person name="Ponting C.P."/>
            <person name="Pop M."/>
            <person name="Porcelli D."/>
            <person name="Powell J.R."/>
            <person name="Prohaska S."/>
            <person name="Pruitt K."/>
            <person name="Puig M."/>
            <person name="Quesneville H."/>
            <person name="Ram K.R."/>
            <person name="Rand D."/>
            <person name="Rasmussen M.D."/>
            <person name="Reed L.K."/>
            <person name="Reenan R."/>
            <person name="Reily A."/>
            <person name="Remington K.A."/>
            <person name="Rieger T.T."/>
            <person name="Ritchie M.G."/>
            <person name="Robin C."/>
            <person name="Rogers Y.H."/>
            <person name="Rohde C."/>
            <person name="Rozas J."/>
            <person name="Rubenfield M.J."/>
            <person name="Ruiz A."/>
            <person name="Russo S."/>
            <person name="Salzberg S.L."/>
            <person name="Sanchez-Gracia A."/>
            <person name="Saranga D.J."/>
            <person name="Sato H."/>
            <person name="Schaeffer S.W."/>
            <person name="Schatz M.C."/>
            <person name="Schlenke T."/>
            <person name="Schwartz R."/>
            <person name="Segarra C."/>
            <person name="Singh R.S."/>
            <person name="Sirot L."/>
            <person name="Sirota M."/>
            <person name="Sisneros N.B."/>
            <person name="Smith C.D."/>
            <person name="Smith T.F."/>
            <person name="Spieth J."/>
            <person name="Stage D.E."/>
            <person name="Stark A."/>
            <person name="Stephan W."/>
            <person name="Strausberg R.L."/>
            <person name="Strempel S."/>
            <person name="Sturgill D."/>
            <person name="Sutton G."/>
            <person name="Sutton G.G."/>
            <person name="Tao W."/>
            <person name="Teichmann S."/>
            <person name="Tobari Y.N."/>
            <person name="Tomimura Y."/>
            <person name="Tsolas J.M."/>
            <person name="Valente V.L."/>
            <person name="Venter E."/>
            <person name="Venter J.C."/>
            <person name="Vicario S."/>
            <person name="Vieira F.G."/>
            <person name="Vilella A.J."/>
            <person name="Villasante A."/>
            <person name="Walenz B."/>
            <person name="Wang J."/>
            <person name="Wasserman M."/>
            <person name="Watts T."/>
            <person name="Wilson D."/>
            <person name="Wilson R.K."/>
            <person name="Wing R.A."/>
            <person name="Wolfner M.F."/>
            <person name="Wong A."/>
            <person name="Wong G.K."/>
            <person name="Wu C.I."/>
            <person name="Wu G."/>
            <person name="Yamamoto D."/>
            <person name="Yang H.P."/>
            <person name="Yang S.P."/>
            <person name="Yorke J.A."/>
            <person name="Yoshida K."/>
            <person name="Zdobnov E."/>
            <person name="Zhang P."/>
            <person name="Zhang Y."/>
            <person name="Zimin A.V."/>
            <person name="Baldwin J."/>
            <person name="Abdouelleil A."/>
            <person name="Abdulkadir J."/>
            <person name="Abebe A."/>
            <person name="Abera B."/>
            <person name="Abreu J."/>
            <person name="Acer S.C."/>
            <person name="Aftuck L."/>
            <person name="Alexander A."/>
            <person name="An P."/>
            <person name="Anderson E."/>
            <person name="Anderson S."/>
            <person name="Arachi H."/>
            <person name="Azer M."/>
            <person name="Bachantsang P."/>
            <person name="Barry A."/>
            <person name="Bayul T."/>
            <person name="Berlin A."/>
            <person name="Bessette D."/>
            <person name="Bloom T."/>
            <person name="Blye J."/>
            <person name="Boguslavskiy L."/>
            <person name="Bonnet C."/>
            <person name="Boukhgalter B."/>
            <person name="Bourzgui I."/>
            <person name="Brown A."/>
            <person name="Cahill P."/>
            <person name="Channer S."/>
            <person name="Cheshatsang Y."/>
            <person name="Chuda L."/>
            <person name="Citroen M."/>
            <person name="Collymore A."/>
            <person name="Cooke P."/>
            <person name="Costello M."/>
            <person name="D'Aco K."/>
            <person name="Daza R."/>
            <person name="De Haan G."/>
            <person name="DeGray S."/>
            <person name="DeMaso C."/>
            <person name="Dhargay N."/>
            <person name="Dooley K."/>
            <person name="Dooley E."/>
            <person name="Doricent M."/>
            <person name="Dorje P."/>
            <person name="Dorjee K."/>
            <person name="Dupes A."/>
            <person name="Elong R."/>
            <person name="Falk J."/>
            <person name="Farina A."/>
            <person name="Faro S."/>
            <person name="Ferguson D."/>
            <person name="Fisher S."/>
            <person name="Foley C.D."/>
            <person name="Franke A."/>
            <person name="Friedrich D."/>
            <person name="Gadbois L."/>
            <person name="Gearin G."/>
            <person name="Gearin C.R."/>
            <person name="Giannoukos G."/>
            <person name="Goode T."/>
            <person name="Graham J."/>
            <person name="Grandbois E."/>
            <person name="Grewal S."/>
            <person name="Gyaltsen K."/>
            <person name="Hafez N."/>
            <person name="Hagos B."/>
            <person name="Hall J."/>
            <person name="Henson C."/>
            <person name="Hollinger A."/>
            <person name="Honan T."/>
            <person name="Huard M.D."/>
            <person name="Hughes L."/>
            <person name="Hurhula B."/>
            <person name="Husby M.E."/>
            <person name="Kamat A."/>
            <person name="Kanga B."/>
            <person name="Kashin S."/>
            <person name="Khazanovich D."/>
            <person name="Kisner P."/>
            <person name="Lance K."/>
            <person name="Lara M."/>
            <person name="Lee W."/>
            <person name="Lennon N."/>
            <person name="Letendre F."/>
            <person name="LeVine R."/>
            <person name="Lipovsky A."/>
            <person name="Liu X."/>
            <person name="Liu J."/>
            <person name="Liu S."/>
            <person name="Lokyitsang T."/>
            <person name="Lokyitsang Y."/>
            <person name="Lubonja R."/>
            <person name="Lui A."/>
            <person name="MacDonald P."/>
            <person name="Magnisalis V."/>
            <person name="Maru K."/>
            <person name="Matthews C."/>
            <person name="McCusker W."/>
            <person name="McDonough S."/>
            <person name="Mehta T."/>
            <person name="Meldrim J."/>
            <person name="Meneus L."/>
            <person name="Mihai O."/>
            <person name="Mihalev A."/>
            <person name="Mihova T."/>
            <person name="Mittelman R."/>
            <person name="Mlenga V."/>
            <person name="Montmayeur A."/>
            <person name="Mulrain L."/>
            <person name="Navidi A."/>
            <person name="Naylor J."/>
            <person name="Negash T."/>
            <person name="Nguyen T."/>
            <person name="Nguyen N."/>
            <person name="Nicol R."/>
            <person name="Norbu C."/>
            <person name="Norbu N."/>
            <person name="Novod N."/>
            <person name="O'Neill B."/>
            <person name="Osman S."/>
            <person name="Markiewicz E."/>
            <person name="Oyono O.L."/>
            <person name="Patti C."/>
            <person name="Phunkhang P."/>
            <person name="Pierre F."/>
            <person name="Priest M."/>
            <person name="Raghuraman S."/>
            <person name="Rege F."/>
            <person name="Reyes R."/>
            <person name="Rise C."/>
            <person name="Rogov P."/>
            <person name="Ross K."/>
            <person name="Ryan E."/>
            <person name="Settipalli S."/>
            <person name="Shea T."/>
            <person name="Sherpa N."/>
            <person name="Shi L."/>
            <person name="Shih D."/>
            <person name="Sparrow T."/>
            <person name="Spaulding J."/>
            <person name="Stalker J."/>
            <person name="Stange-Thomann N."/>
            <person name="Stavropoulos S."/>
            <person name="Stone C."/>
            <person name="Strader C."/>
            <person name="Tesfaye S."/>
            <person name="Thomson T."/>
            <person name="Thoulutsang Y."/>
            <person name="Thoulutsang D."/>
            <person name="Topham K."/>
            <person name="Topping I."/>
            <person name="Tsamla T."/>
            <person name="Vassiliev H."/>
            <person name="Vo A."/>
            <person name="Wangchuk T."/>
            <person name="Wangdi T."/>
            <person name="Weiand M."/>
            <person name="Wilkinson J."/>
            <person name="Wilson A."/>
            <person name="Yadav S."/>
            <person name="Young G."/>
            <person name="Yu Q."/>
            <person name="Zembek L."/>
            <person name="Zhong D."/>
            <person name="Zimmer A."/>
            <person name="Zwirko Z."/>
            <person name="Jaffe D.B."/>
            <person name="Alvarez P."/>
            <person name="Brockman W."/>
            <person name="Butler J."/>
            <person name="Chin C."/>
            <person name="Gnerre S."/>
            <person name="Grabherr M."/>
            <person name="Kleber M."/>
            <person name="Mauceli E."/>
            <person name="MacCallum I."/>
        </authorList>
    </citation>
    <scope>NUCLEOTIDE SEQUENCE [LARGE SCALE GENOMIC DNA]</scope>
    <source>
        <strain evidence="6">Tucson 15287-2541.00</strain>
    </source>
</reference>
<dbReference type="Pfam" id="PF13934">
    <property type="entry name" value="ELYS"/>
    <property type="match status" value="1"/>
</dbReference>
<accession>B4JK80</accession>
<dbReference type="OMA" id="KWNHDCL"/>
<evidence type="ECO:0000313" key="5">
    <source>
        <dbReference type="EMBL" id="EDV99982.1"/>
    </source>
</evidence>
<dbReference type="SUPFAM" id="SSF50978">
    <property type="entry name" value="WD40 repeat-like"/>
    <property type="match status" value="1"/>
</dbReference>
<feature type="compositionally biased region" description="Polar residues" evidence="3">
    <location>
        <begin position="1308"/>
        <end position="1320"/>
    </location>
</feature>
<sequence>MEWTEVELDRTSQFPVGTIPSYEDMLSKPLNKQALCADYIGGIINDGRCGWVTRRNAERAELQIYWLKSGATMANYIFLKNNNRVGQVRCTIRAVVEILTIDADVSPLLAVAIQTPEGKTKVAIYTPNCSQVLRYIDLDMGGINAHTLTFVNASICKKSSILDKYDGCLAVGTIDGSVLLIDVKAQHLIATRCKSVNLPDSQVQRGAIICLSLNHAHDGGQLDATLLISRKQDKHMVLIVEMPPNVRSSIMNIKMIDIISGFAAGLQDGRVFIYDLCRFHMVAEVAGLPEDSFVDILGLCYILPPDDPQPCFYICAVYNQSDYLMASLHVVNYRRFGLPDDNCEVFRSCDFRNTSLLIRLVLDTGECSLIGCSTVSTIGIRGDNGTLLIVISWQSQVDSKNKLMLFDINQWYKDEMPSRRSGSNPNYLCGLELNGRHSGLDLQLNPRSIVHFSALRRHDAHFYPNALSFDCTLMTVTGCHRYVHDGVQRRFLNTMYMQKANLFLDPQPFLDKIIKCNLSPQFYEHNANASLTGHDMYEVILSVALEQDGNSLLFSCARYCLDGSFLCNMLGTTKLTLTVLTNWIVKRAAHIRGRCSELCQGLFDYGGYPLDECEHREFQALNAQLFKLHELQSFIFKQGQNRFVLSTINTLNNTMKTLSVLYEYQRLLYWFIKSGILPINGRENQQALEHIRRKYAERRHKLHQSDAKLYIDEQLKRSGCAAALKHNCQQEGLYPPQSMQALMRLILLPTVSLLNKHELVLYLLHDLDELVVVPQNKSTLASDFATVFGIGVESVKRTRCFWFLDNDNIKQAMKDFETGYPDWQTELLVGVLLAQGAKKSAMHVMIRMSVDISSTELQLKVLLENNNIPKAFHLARSYMDARGRQPFLEYVFNHCISTGKFSVLNSLAMHETEEQLLYRLLRQSKSTSANCAHLIMLLKRHNYIDAVSLIDDGAAEQQQHQGTEDYDRFTYYMNSFLTSYRRSMAPINRSLTDKYFRIRDRLTGDRLCNLSPVPLSCQLAAQNTKGKLGDIFENAVLSSHWAGTSYREESQLGRPLNGRNMPFLCKPLQGLDWRFMQAPLLRSTAFSTCRTLPQKAQEAHARNSKRKRGEWAEQERRALQDDSLVEALLQPPSYLQLKTSTIVTTATVTAHQEQSPLTQAILKKRLSVHATQPLEKTTNFSFMPPIPLAEAMQQYSGDEDNEMEEEKHQPKYHYQEAKKQKLHHQEQQQQQQQQQLLEVEVEEEEEGLDEIFVEIDQQSASPNPERMDTDTESIYLSQPASCNVSFADNSQQLTDQKPTTMAPPTGPQPRSSLLRHTSSSGFGSFATVQMGNTGSLQLTEFVPPVCSSKMGSSSQVKFSERSTICGCVDDPTVLVSQPAWSMRSVTHTEAVEPPSPQMLDTTLGMSSYDLTALEPATEAEPTGATKDEPSSVRTYTYEYVVDEQQNYEEEIEVDVDVEKVEEEEDNVKVEQEKEEDREMREQEMKEWDLMEREIMERELLERDIMEREMKEQQVEEQDEDVEVEEQEEEQEDEQDDEQEEEHKEDEDEEEEEPIPMSYIRVTSSFNINSELLDLSSSEVVAPRPDSPIYSIADSSTTSRSPTSHTPTSFLPSDTNVSSSPRGVHGGAGNGSNRSLYRANSLETVDDQDTTKGSLVEDDDVDLEDDCVIALDGTEVRGYVARPEPAAATVFKQQDEKENQSSTVVHPIESAVETLQSNEILIVSDNEENEAEPVTLVLVVSDNEEEADPQPKAEEELIPLADKSAAGSPKQKTADSSPVAEHNIDLRSRLRSQDPLPSASVSPMRRSLRNSIEEQPTPEVRLSPVTTPSSRIRSLRSSSRASDDQSTPEVRKSVDTPSTSRGRLRSADDASNLPERRLLRGGSMPATSKPVPVSTPKRHKLLLPKPLGGIQEEAETVRSSSEPPAAVVAKRGRKLSEEPNSPIVAASDSVEQAELPLDPTAKPQKGRPRRRSSEQSALSDRIAGLRSQDPLPSASVSPVRRSLRNSIEEQTTPEMRLSPVTTPSSRIRSLRSSSRASDDQSTPEVRETIDSPSTSRGRLRSADDASNLRQRRLLRAGSMPATSKPVPVSTPKRHKLLLPKPLDGIQEEAETVRSSSEPPAAIVAKRGRKPSREQTQDSSTLPSRNLRSRRNTEDADVVPVEVPPLPDASVPPKKRGRPKKLT</sequence>
<name>B4JK80_DROGR</name>
<feature type="compositionally biased region" description="Low complexity" evidence="3">
    <location>
        <begin position="2023"/>
        <end position="2034"/>
    </location>
</feature>
<feature type="region of interest" description="Disordered" evidence="3">
    <location>
        <begin position="1216"/>
        <end position="1237"/>
    </location>
</feature>
<dbReference type="InterPro" id="IPR036322">
    <property type="entry name" value="WD40_repeat_dom_sf"/>
</dbReference>
<dbReference type="Proteomes" id="UP000001070">
    <property type="component" value="Unassembled WGS sequence"/>
</dbReference>
<keyword evidence="2" id="KW-0539">Nucleus</keyword>
<evidence type="ECO:0000256" key="1">
    <source>
        <dbReference type="ARBA" id="ARBA00004123"/>
    </source>
</evidence>
<feature type="compositionally biased region" description="Acidic residues" evidence="3">
    <location>
        <begin position="1514"/>
        <end position="1553"/>
    </location>
</feature>
<feature type="domain" description="ELYS-like" evidence="4">
    <location>
        <begin position="708"/>
        <end position="923"/>
    </location>
</feature>
<feature type="region of interest" description="Disordered" evidence="3">
    <location>
        <begin position="1294"/>
        <end position="1320"/>
    </location>
</feature>
<feature type="compositionally biased region" description="Basic and acidic residues" evidence="3">
    <location>
        <begin position="1216"/>
        <end position="1226"/>
    </location>
</feature>
<feature type="compositionally biased region" description="Polar residues" evidence="3">
    <location>
        <begin position="2135"/>
        <end position="2144"/>
    </location>
</feature>
<dbReference type="PANTHER" id="PTHR21583:SF8">
    <property type="entry name" value="PROTEIN ELYS"/>
    <property type="match status" value="1"/>
</dbReference>
<dbReference type="InterPro" id="IPR052620">
    <property type="entry name" value="ELYS/MEL-28_NucAsmblyFactor"/>
</dbReference>
<dbReference type="InParanoid" id="B4JK80"/>
<dbReference type="GO" id="GO:0005643">
    <property type="term" value="C:nuclear pore"/>
    <property type="evidence" value="ECO:0007669"/>
    <property type="project" value="EnsemblMetazoa"/>
</dbReference>
<keyword evidence="6" id="KW-1185">Reference proteome</keyword>
<evidence type="ECO:0000259" key="4">
    <source>
        <dbReference type="Pfam" id="PF13934"/>
    </source>
</evidence>
<dbReference type="FunCoup" id="B4JK80">
    <property type="interactions" value="125"/>
</dbReference>
<feature type="compositionally biased region" description="Basic and acidic residues" evidence="3">
    <location>
        <begin position="1781"/>
        <end position="1791"/>
    </location>
</feature>
<gene>
    <name evidence="5" type="primary">Dgri\GH12099</name>
    <name evidence="5" type="ORF">Dgri_GH12099</name>
</gene>
<evidence type="ECO:0000313" key="6">
    <source>
        <dbReference type="Proteomes" id="UP000001070"/>
    </source>
</evidence>
<dbReference type="HOGENOM" id="CLU_232699_0_0_1"/>
<feature type="compositionally biased region" description="Low complexity" evidence="3">
    <location>
        <begin position="1227"/>
        <end position="1237"/>
    </location>
</feature>
<feature type="compositionally biased region" description="Polar residues" evidence="3">
    <location>
        <begin position="2003"/>
        <end position="2022"/>
    </location>
</feature>
<feature type="region of interest" description="Disordered" evidence="3">
    <location>
        <begin position="1503"/>
        <end position="1561"/>
    </location>
</feature>
<dbReference type="STRING" id="7222.B4JK80"/>
<feature type="compositionally biased region" description="Basic and acidic residues" evidence="3">
    <location>
        <begin position="1503"/>
        <end position="1513"/>
    </location>
</feature>
<organism evidence="6">
    <name type="scientific">Drosophila grimshawi</name>
    <name type="common">Hawaiian fruit fly</name>
    <name type="synonym">Idiomyia grimshawi</name>
    <dbReference type="NCBI Taxonomy" id="7222"/>
    <lineage>
        <taxon>Eukaryota</taxon>
        <taxon>Metazoa</taxon>
        <taxon>Ecdysozoa</taxon>
        <taxon>Arthropoda</taxon>
        <taxon>Hexapoda</taxon>
        <taxon>Insecta</taxon>
        <taxon>Pterygota</taxon>
        <taxon>Neoptera</taxon>
        <taxon>Endopterygota</taxon>
        <taxon>Diptera</taxon>
        <taxon>Brachycera</taxon>
        <taxon>Muscomorpha</taxon>
        <taxon>Ephydroidea</taxon>
        <taxon>Drosophilidae</taxon>
        <taxon>Drosophila</taxon>
        <taxon>Hawaiian Drosophila</taxon>
    </lineage>
</organism>
<dbReference type="eggNOG" id="ENOG502QU0D">
    <property type="taxonomic scope" value="Eukaryota"/>
</dbReference>
<dbReference type="OrthoDB" id="6513151at2759"/>
<comment type="subcellular location">
    <subcellularLocation>
        <location evidence="1">Nucleus</location>
    </subcellularLocation>
</comment>
<dbReference type="InterPro" id="IPR025151">
    <property type="entry name" value="ELYS_dom"/>
</dbReference>
<feature type="compositionally biased region" description="Basic and acidic residues" evidence="3">
    <location>
        <begin position="1466"/>
        <end position="1484"/>
    </location>
</feature>
<feature type="compositionally biased region" description="Basic residues" evidence="3">
    <location>
        <begin position="2171"/>
        <end position="2181"/>
    </location>
</feature>
<feature type="region of interest" description="Disordered" evidence="3">
    <location>
        <begin position="1459"/>
        <end position="1484"/>
    </location>
</feature>
<feature type="region of interest" description="Disordered" evidence="3">
    <location>
        <begin position="1576"/>
        <end position="1656"/>
    </location>
</feature>
<feature type="region of interest" description="Disordered" evidence="3">
    <location>
        <begin position="1742"/>
        <end position="2181"/>
    </location>
</feature>
<feature type="compositionally biased region" description="Polar residues" evidence="3">
    <location>
        <begin position="1609"/>
        <end position="1620"/>
    </location>
</feature>
<dbReference type="PANTHER" id="PTHR21583">
    <property type="entry name" value="ELYS PROTEIN"/>
    <property type="match status" value="1"/>
</dbReference>
<dbReference type="GO" id="GO:0031490">
    <property type="term" value="F:chromatin DNA binding"/>
    <property type="evidence" value="ECO:0007669"/>
    <property type="project" value="EnsemblMetazoa"/>
</dbReference>
<proteinExistence type="predicted"/>
<dbReference type="KEGG" id="dgr:6564538"/>
<protein>
    <submittedName>
        <fullName evidence="5">GH12099</fullName>
    </submittedName>
</protein>